<evidence type="ECO:0000313" key="2">
    <source>
        <dbReference type="Proteomes" id="UP000016843"/>
    </source>
</evidence>
<organism evidence="1 2">
    <name type="scientific">Rhodonellum psychrophilum GCM71 = DSM 17998</name>
    <dbReference type="NCBI Taxonomy" id="1123057"/>
    <lineage>
        <taxon>Bacteria</taxon>
        <taxon>Pseudomonadati</taxon>
        <taxon>Bacteroidota</taxon>
        <taxon>Cytophagia</taxon>
        <taxon>Cytophagales</taxon>
        <taxon>Cytophagaceae</taxon>
        <taxon>Rhodonellum</taxon>
    </lineage>
</organism>
<proteinExistence type="predicted"/>
<dbReference type="EMBL" id="AWXR01000014">
    <property type="protein sequence ID" value="ERM83383.1"/>
    <property type="molecule type" value="Genomic_DNA"/>
</dbReference>
<comment type="caution">
    <text evidence="1">The sequence shown here is derived from an EMBL/GenBank/DDBJ whole genome shotgun (WGS) entry which is preliminary data.</text>
</comment>
<name>U5BZY9_9BACT</name>
<dbReference type="Proteomes" id="UP000016843">
    <property type="component" value="Unassembled WGS sequence"/>
</dbReference>
<gene>
    <name evidence="1" type="ORF">P872_16190</name>
</gene>
<protein>
    <submittedName>
        <fullName evidence="1">Uncharacterized protein</fullName>
    </submittedName>
</protein>
<keyword evidence="2" id="KW-1185">Reference proteome</keyword>
<dbReference type="AlphaFoldDB" id="U5BZY9"/>
<reference evidence="1 2" key="1">
    <citation type="journal article" date="2013" name="Genome Announc.">
        <title>Draft Genome Sequence of the Psychrophilic and Alkaliphilic Rhodonellum psychrophilum Strain GCM71T.</title>
        <authorList>
            <person name="Hauptmann A.L."/>
            <person name="Glaring M.A."/>
            <person name="Hallin P.F."/>
            <person name="Prieme A."/>
            <person name="Stougaard P."/>
        </authorList>
    </citation>
    <scope>NUCLEOTIDE SEQUENCE [LARGE SCALE GENOMIC DNA]</scope>
    <source>
        <strain evidence="1 2">GCM71</strain>
    </source>
</reference>
<sequence length="46" mass="4933">MNKKFGEVFNKGLSSSIEKNESGQVVLSGLKDASLKPHPLQTSLST</sequence>
<accession>U5BZY9</accession>
<evidence type="ECO:0000313" key="1">
    <source>
        <dbReference type="EMBL" id="ERM83383.1"/>
    </source>
</evidence>